<sequence length="441" mass="47825">MPDQKLEAKHSRILNVFRRKEAATTARNASSDGTQEPKKVPSPRRVYKPRYAERDMVLSMPVEQRPDLVAKASEARLQGVCSDIGFNTSSLPCSAFSHLGAGCRHLSIHPNIHLKLQGALNTLAAGSRASSFHDSVLQSTDVSQTSSSPALAYDQYIYAANAEVSSRALQTYRPGQRSYYPHAAVSQTHCTPIKVIDRAYAELGVSGANFEPERDLKNPGTNTWHAAYTDYTAMATHVTTRLQNSNYGHSNALPRLMGDKGRGRQDAQLCPATLSSAVGSQDDDEASNMDYLGDHESYVLRTMVSPTLPSGKSSALPGKSPKHTAYDLESSSSSFSESPRNVSDSWSGAGSERRDPSTSTLMTSYDESSDAGPSTALTYQLDAATLKNEVDFKPHRSGNSSDRGHEERADFEVEPDSDDEARGGRKGQLGELQADEIGTTQ</sequence>
<reference evidence="2 3" key="2">
    <citation type="journal article" date="2012" name="PLoS Pathog.">
        <title>Diverse lifestyles and strategies of plant pathogenesis encoded in the genomes of eighteen Dothideomycetes fungi.</title>
        <authorList>
            <person name="Ohm R.A."/>
            <person name="Feau N."/>
            <person name="Henrissat B."/>
            <person name="Schoch C.L."/>
            <person name="Horwitz B.A."/>
            <person name="Barry K.W."/>
            <person name="Condon B.J."/>
            <person name="Copeland A.C."/>
            <person name="Dhillon B."/>
            <person name="Glaser F."/>
            <person name="Hesse C.N."/>
            <person name="Kosti I."/>
            <person name="LaButti K."/>
            <person name="Lindquist E.A."/>
            <person name="Lucas S."/>
            <person name="Salamov A.A."/>
            <person name="Bradshaw R.E."/>
            <person name="Ciuffetti L."/>
            <person name="Hamelin R.C."/>
            <person name="Kema G.H.J."/>
            <person name="Lawrence C."/>
            <person name="Scott J.A."/>
            <person name="Spatafora J.W."/>
            <person name="Turgeon B.G."/>
            <person name="de Wit P.J.G.M."/>
            <person name="Zhong S."/>
            <person name="Goodwin S.B."/>
            <person name="Grigoriev I.V."/>
        </authorList>
    </citation>
    <scope>NUCLEOTIDE SEQUENCE [LARGE SCALE GENOMIC DNA]</scope>
    <source>
        <strain evidence="3">NZE10 / CBS 128990</strain>
    </source>
</reference>
<feature type="compositionally biased region" description="Basic and acidic residues" evidence="1">
    <location>
        <begin position="402"/>
        <end position="411"/>
    </location>
</feature>
<feature type="region of interest" description="Disordered" evidence="1">
    <location>
        <begin position="17"/>
        <end position="45"/>
    </location>
</feature>
<evidence type="ECO:0000313" key="3">
    <source>
        <dbReference type="Proteomes" id="UP000016933"/>
    </source>
</evidence>
<evidence type="ECO:0000313" key="2">
    <source>
        <dbReference type="EMBL" id="EME49436.1"/>
    </source>
</evidence>
<dbReference type="HOGENOM" id="CLU_621153_0_0_1"/>
<proteinExistence type="predicted"/>
<dbReference type="OrthoDB" id="10538559at2759"/>
<feature type="region of interest" description="Disordered" evidence="1">
    <location>
        <begin position="308"/>
        <end position="441"/>
    </location>
</feature>
<feature type="compositionally biased region" description="Polar residues" evidence="1">
    <location>
        <begin position="339"/>
        <end position="348"/>
    </location>
</feature>
<feature type="region of interest" description="Disordered" evidence="1">
    <location>
        <begin position="245"/>
        <end position="266"/>
    </location>
</feature>
<dbReference type="AlphaFoldDB" id="N1Q0Y9"/>
<dbReference type="Proteomes" id="UP000016933">
    <property type="component" value="Unassembled WGS sequence"/>
</dbReference>
<dbReference type="EMBL" id="KB446535">
    <property type="protein sequence ID" value="EME49436.1"/>
    <property type="molecule type" value="Genomic_DNA"/>
</dbReference>
<feature type="compositionally biased region" description="Polar residues" evidence="1">
    <location>
        <begin position="357"/>
        <end position="378"/>
    </location>
</feature>
<accession>N1Q0Y9</accession>
<keyword evidence="3" id="KW-1185">Reference proteome</keyword>
<protein>
    <submittedName>
        <fullName evidence="2">Uncharacterized protein</fullName>
    </submittedName>
</protein>
<feature type="compositionally biased region" description="Polar residues" evidence="1">
    <location>
        <begin position="25"/>
        <end position="34"/>
    </location>
</feature>
<reference evidence="3" key="1">
    <citation type="journal article" date="2012" name="PLoS Genet.">
        <title>The genomes of the fungal plant pathogens Cladosporium fulvum and Dothistroma septosporum reveal adaptation to different hosts and lifestyles but also signatures of common ancestry.</title>
        <authorList>
            <person name="de Wit P.J.G.M."/>
            <person name="van der Burgt A."/>
            <person name="Oekmen B."/>
            <person name="Stergiopoulos I."/>
            <person name="Abd-Elsalam K.A."/>
            <person name="Aerts A.L."/>
            <person name="Bahkali A.H."/>
            <person name="Beenen H.G."/>
            <person name="Chettri P."/>
            <person name="Cox M.P."/>
            <person name="Datema E."/>
            <person name="de Vries R.P."/>
            <person name="Dhillon B."/>
            <person name="Ganley A.R."/>
            <person name="Griffiths S.A."/>
            <person name="Guo Y."/>
            <person name="Hamelin R.C."/>
            <person name="Henrissat B."/>
            <person name="Kabir M.S."/>
            <person name="Jashni M.K."/>
            <person name="Kema G."/>
            <person name="Klaubauf S."/>
            <person name="Lapidus A."/>
            <person name="Levasseur A."/>
            <person name="Lindquist E."/>
            <person name="Mehrabi R."/>
            <person name="Ohm R.A."/>
            <person name="Owen T.J."/>
            <person name="Salamov A."/>
            <person name="Schwelm A."/>
            <person name="Schijlen E."/>
            <person name="Sun H."/>
            <person name="van den Burg H.A."/>
            <person name="van Ham R.C.H.J."/>
            <person name="Zhang S."/>
            <person name="Goodwin S.B."/>
            <person name="Grigoriev I.V."/>
            <person name="Collemare J."/>
            <person name="Bradshaw R.E."/>
        </authorList>
    </citation>
    <scope>NUCLEOTIDE SEQUENCE [LARGE SCALE GENOMIC DNA]</scope>
    <source>
        <strain evidence="3">NZE10 / CBS 128990</strain>
    </source>
</reference>
<evidence type="ECO:0000256" key="1">
    <source>
        <dbReference type="SAM" id="MobiDB-lite"/>
    </source>
</evidence>
<name>N1Q0Y9_DOTSN</name>
<feature type="compositionally biased region" description="Low complexity" evidence="1">
    <location>
        <begin position="329"/>
        <end position="338"/>
    </location>
</feature>
<organism evidence="2 3">
    <name type="scientific">Dothistroma septosporum (strain NZE10 / CBS 128990)</name>
    <name type="common">Red band needle blight fungus</name>
    <name type="synonym">Mycosphaerella pini</name>
    <dbReference type="NCBI Taxonomy" id="675120"/>
    <lineage>
        <taxon>Eukaryota</taxon>
        <taxon>Fungi</taxon>
        <taxon>Dikarya</taxon>
        <taxon>Ascomycota</taxon>
        <taxon>Pezizomycotina</taxon>
        <taxon>Dothideomycetes</taxon>
        <taxon>Dothideomycetidae</taxon>
        <taxon>Mycosphaerellales</taxon>
        <taxon>Mycosphaerellaceae</taxon>
        <taxon>Dothistroma</taxon>
    </lineage>
</organism>
<gene>
    <name evidence="2" type="ORF">DOTSEDRAFT_68263</name>
</gene>